<evidence type="ECO:0000259" key="2">
    <source>
        <dbReference type="Pfam" id="PF10110"/>
    </source>
</evidence>
<feature type="transmembrane region" description="Helical" evidence="1">
    <location>
        <begin position="157"/>
        <end position="179"/>
    </location>
</feature>
<reference evidence="4" key="1">
    <citation type="submission" date="2023-07" db="EMBL/GenBank/DDBJ databases">
        <title>Novel species in the genus Lipingzhangella isolated from Sambhar Salt Lake.</title>
        <authorList>
            <person name="Jiya N."/>
            <person name="Kajale S."/>
            <person name="Sharma A."/>
        </authorList>
    </citation>
    <scope>NUCLEOTIDE SEQUENCE [LARGE SCALE GENOMIC DNA]</scope>
    <source>
        <strain evidence="4">LS1_29</strain>
    </source>
</reference>
<feature type="transmembrane region" description="Helical" evidence="1">
    <location>
        <begin position="209"/>
        <end position="228"/>
    </location>
</feature>
<organism evidence="3 4">
    <name type="scientific">Lipingzhangella rawalii</name>
    <dbReference type="NCBI Taxonomy" id="2055835"/>
    <lineage>
        <taxon>Bacteria</taxon>
        <taxon>Bacillati</taxon>
        <taxon>Actinomycetota</taxon>
        <taxon>Actinomycetes</taxon>
        <taxon>Streptosporangiales</taxon>
        <taxon>Nocardiopsidaceae</taxon>
        <taxon>Lipingzhangella</taxon>
    </lineage>
</organism>
<feature type="domain" description="Glycerophosphoryl diester phosphodiesterase membrane" evidence="2">
    <location>
        <begin position="167"/>
        <end position="288"/>
    </location>
</feature>
<feature type="transmembrane region" description="Helical" evidence="1">
    <location>
        <begin position="122"/>
        <end position="150"/>
    </location>
</feature>
<keyword evidence="1" id="KW-0472">Membrane</keyword>
<dbReference type="Proteomes" id="UP001250214">
    <property type="component" value="Unassembled WGS sequence"/>
</dbReference>
<sequence length="327" mass="34173">MSLGDILNGAFTYIRRNPKATLGLAVLVMAVASLVQAIAFTAVMDEFFGVMRQIMVDPMAAEELDTMPTAGLGLSYGGALLEILGRLVLVGLLTVVVGSAVLGRTVSMGQAWEAARGRLPAVFGVVGLVLVASVVWLAAVAAAIMVGVVVATAVDQILGVILGLVGAAATVGLGVWLYVRFALALPAVVLERAGPLRALGRSWNLTAGSWWRIFGILLLAELLIFLVTEILMTPFSLGAAAVLFLGADTAWAAVVASALLFLGTLLLLALTTPFTVGVTALLYVDRRIRREGLDLRLQTAQGDSTETRIEEIYAVPSTASPSGGWGR</sequence>
<dbReference type="PANTHER" id="PTHR33133:SF1">
    <property type="entry name" value="EXPRESSED PROTEIN-RELATED"/>
    <property type="match status" value="1"/>
</dbReference>
<keyword evidence="1" id="KW-1133">Transmembrane helix</keyword>
<evidence type="ECO:0000313" key="3">
    <source>
        <dbReference type="EMBL" id="MDS1270417.1"/>
    </source>
</evidence>
<keyword evidence="4" id="KW-1185">Reference proteome</keyword>
<feature type="transmembrane region" description="Helical" evidence="1">
    <location>
        <begin position="20"/>
        <end position="43"/>
    </location>
</feature>
<gene>
    <name evidence="3" type="ORF">RIF23_08930</name>
</gene>
<dbReference type="EMBL" id="JAVLVT010000003">
    <property type="protein sequence ID" value="MDS1270417.1"/>
    <property type="molecule type" value="Genomic_DNA"/>
</dbReference>
<dbReference type="RefSeq" id="WP_310911927.1">
    <property type="nucleotide sequence ID" value="NZ_JAVLVT010000003.1"/>
</dbReference>
<keyword evidence="1" id="KW-0812">Transmembrane</keyword>
<protein>
    <submittedName>
        <fullName evidence="3">Glycerophosphoryl diester phosphodiesterase membrane domain-containing protein</fullName>
    </submittedName>
</protein>
<evidence type="ECO:0000313" key="4">
    <source>
        <dbReference type="Proteomes" id="UP001250214"/>
    </source>
</evidence>
<proteinExistence type="predicted"/>
<dbReference type="PANTHER" id="PTHR33133">
    <property type="entry name" value="OS08G0107100 PROTEIN-RELATED"/>
    <property type="match status" value="1"/>
</dbReference>
<dbReference type="InterPro" id="IPR018476">
    <property type="entry name" value="GlyceroP-diester-Pdiesterase_M"/>
</dbReference>
<accession>A0ABU2H532</accession>
<feature type="transmembrane region" description="Helical" evidence="1">
    <location>
        <begin position="83"/>
        <end position="102"/>
    </location>
</feature>
<evidence type="ECO:0000256" key="1">
    <source>
        <dbReference type="SAM" id="Phobius"/>
    </source>
</evidence>
<feature type="transmembrane region" description="Helical" evidence="1">
    <location>
        <begin position="260"/>
        <end position="284"/>
    </location>
</feature>
<dbReference type="Pfam" id="PF10110">
    <property type="entry name" value="GPDPase_memb"/>
    <property type="match status" value="1"/>
</dbReference>
<name>A0ABU2H532_9ACTN</name>
<comment type="caution">
    <text evidence="3">The sequence shown here is derived from an EMBL/GenBank/DDBJ whole genome shotgun (WGS) entry which is preliminary data.</text>
</comment>